<feature type="transmembrane region" description="Helical" evidence="5">
    <location>
        <begin position="119"/>
        <end position="139"/>
    </location>
</feature>
<evidence type="ECO:0000313" key="8">
    <source>
        <dbReference type="Proteomes" id="UP000438429"/>
    </source>
</evidence>
<dbReference type="EMBL" id="VEVO01000002">
    <property type="protein sequence ID" value="KAF0045428.1"/>
    <property type="molecule type" value="Genomic_DNA"/>
</dbReference>
<comment type="caution">
    <text evidence="7">The sequence shown here is derived from an EMBL/GenBank/DDBJ whole genome shotgun (WGS) entry which is preliminary data.</text>
</comment>
<dbReference type="GO" id="GO:0048471">
    <property type="term" value="C:perinuclear region of cytoplasm"/>
    <property type="evidence" value="ECO:0007669"/>
    <property type="project" value="TreeGrafter"/>
</dbReference>
<dbReference type="InterPro" id="IPR013787">
    <property type="entry name" value="S100_Ca-bd_sub"/>
</dbReference>
<evidence type="ECO:0000313" key="7">
    <source>
        <dbReference type="EMBL" id="KAF0045428.1"/>
    </source>
</evidence>
<dbReference type="GO" id="GO:0005509">
    <property type="term" value="F:calcium ion binding"/>
    <property type="evidence" value="ECO:0007669"/>
    <property type="project" value="InterPro"/>
</dbReference>
<dbReference type="SUPFAM" id="SSF47473">
    <property type="entry name" value="EF-hand"/>
    <property type="match status" value="2"/>
</dbReference>
<comment type="similarity">
    <text evidence="1">Belongs to the S-100 family.</text>
</comment>
<feature type="domain" description="EF-hand" evidence="6">
    <location>
        <begin position="325"/>
        <end position="360"/>
    </location>
</feature>
<dbReference type="InterPro" id="IPR034325">
    <property type="entry name" value="S-100_dom"/>
</dbReference>
<dbReference type="GO" id="GO:0048306">
    <property type="term" value="F:calcium-dependent protein binding"/>
    <property type="evidence" value="ECO:0007669"/>
    <property type="project" value="TreeGrafter"/>
</dbReference>
<feature type="transmembrane region" description="Helical" evidence="5">
    <location>
        <begin position="84"/>
        <end position="107"/>
    </location>
</feature>
<dbReference type="InterPro" id="IPR011992">
    <property type="entry name" value="EF-hand-dom_pair"/>
</dbReference>
<dbReference type="InterPro" id="IPR018247">
    <property type="entry name" value="EF_Hand_1_Ca_BS"/>
</dbReference>
<dbReference type="Pfam" id="PF14995">
    <property type="entry name" value="TMEM107"/>
    <property type="match status" value="1"/>
</dbReference>
<gene>
    <name evidence="7" type="ORF">F2P81_001957</name>
</gene>
<keyword evidence="5" id="KW-1133">Transmembrane helix</keyword>
<dbReference type="SMART" id="SM01394">
    <property type="entry name" value="S_100"/>
    <property type="match status" value="2"/>
</dbReference>
<protein>
    <recommendedName>
        <fullName evidence="6">EF-hand domain-containing protein</fullName>
    </recommendedName>
</protein>
<evidence type="ECO:0000259" key="6">
    <source>
        <dbReference type="PROSITE" id="PS50222"/>
    </source>
</evidence>
<keyword evidence="5" id="KW-0812">Transmembrane</keyword>
<feature type="transmembrane region" description="Helical" evidence="5">
    <location>
        <begin position="53"/>
        <end position="72"/>
    </location>
</feature>
<dbReference type="CDD" id="cd00213">
    <property type="entry name" value="S-100"/>
    <property type="match status" value="1"/>
</dbReference>
<dbReference type="InterPro" id="IPR002048">
    <property type="entry name" value="EF_hand_dom"/>
</dbReference>
<evidence type="ECO:0000256" key="5">
    <source>
        <dbReference type="SAM" id="Phobius"/>
    </source>
</evidence>
<dbReference type="Pfam" id="PF00036">
    <property type="entry name" value="EF-hand_1"/>
    <property type="match status" value="1"/>
</dbReference>
<dbReference type="PROSITE" id="PS00018">
    <property type="entry name" value="EF_HAND_1"/>
    <property type="match status" value="2"/>
</dbReference>
<dbReference type="Proteomes" id="UP000438429">
    <property type="component" value="Unassembled WGS sequence"/>
</dbReference>
<dbReference type="PANTHER" id="PTHR11639:SF134">
    <property type="entry name" value="PROTEIN S100-A1-RELATED"/>
    <property type="match status" value="1"/>
</dbReference>
<sequence>MSAISSLVPARFLTVIAHLVIVITIFWSRENNVKACLPLDFTQEQYDYEDRKLVVALAITLGLFAVELAGFFSGVSMFNCSQGLLSVNTGTSLVLSSLLSVLVFAGMQMFSKQLGSTEWLTILGGFLGSVLFICSLTAFNNLENLFFGKGFQAKIFPETPTSGAMTNLEKSMESLIMVFHHYASEDKDGKTLNKKELKKLIQNELPSFLKSQKNANVVDSIMKDLDQNKDDKLDFEEFIPLVVGLSMACEKCYVLHEKKGTNKISNNNSLSPASGMARLDQVITNIVDIFLEYADDEGKKHQLNKEELKKVLQQEMQSPELKGNINADDIEEAMEMLDKNHDGEVNFREFCRCVSVLAKCYYHKKTGKGGKRCKGKEHEGEQED</sequence>
<evidence type="ECO:0000256" key="4">
    <source>
        <dbReference type="ARBA" id="ARBA00022837"/>
    </source>
</evidence>
<dbReference type="CDD" id="cd05031">
    <property type="entry name" value="S-100A10_like"/>
    <property type="match status" value="1"/>
</dbReference>
<dbReference type="InterPro" id="IPR029248">
    <property type="entry name" value="TMEM107"/>
</dbReference>
<accession>A0A6A4TLZ4</accession>
<dbReference type="PANTHER" id="PTHR11639">
    <property type="entry name" value="S100 CALCIUM-BINDING PROTEIN"/>
    <property type="match status" value="1"/>
</dbReference>
<feature type="transmembrane region" description="Helical" evidence="5">
    <location>
        <begin position="12"/>
        <end position="29"/>
    </location>
</feature>
<proteinExistence type="inferred from homology"/>
<evidence type="ECO:0000256" key="2">
    <source>
        <dbReference type="ARBA" id="ARBA00022723"/>
    </source>
</evidence>
<dbReference type="Pfam" id="PF01023">
    <property type="entry name" value="S_100"/>
    <property type="match status" value="2"/>
</dbReference>
<keyword evidence="2" id="KW-0479">Metal-binding</keyword>
<keyword evidence="3" id="KW-0677">Repeat</keyword>
<dbReference type="GO" id="GO:0046914">
    <property type="term" value="F:transition metal ion binding"/>
    <property type="evidence" value="ECO:0007669"/>
    <property type="project" value="InterPro"/>
</dbReference>
<organism evidence="7 8">
    <name type="scientific">Scophthalmus maximus</name>
    <name type="common">Turbot</name>
    <name type="synonym">Psetta maxima</name>
    <dbReference type="NCBI Taxonomy" id="52904"/>
    <lineage>
        <taxon>Eukaryota</taxon>
        <taxon>Metazoa</taxon>
        <taxon>Chordata</taxon>
        <taxon>Craniata</taxon>
        <taxon>Vertebrata</taxon>
        <taxon>Euteleostomi</taxon>
        <taxon>Actinopterygii</taxon>
        <taxon>Neopterygii</taxon>
        <taxon>Teleostei</taxon>
        <taxon>Neoteleostei</taxon>
        <taxon>Acanthomorphata</taxon>
        <taxon>Carangaria</taxon>
        <taxon>Pleuronectiformes</taxon>
        <taxon>Pleuronectoidei</taxon>
        <taxon>Scophthalmidae</taxon>
        <taxon>Scophthalmus</taxon>
    </lineage>
</organism>
<dbReference type="InterPro" id="IPR001751">
    <property type="entry name" value="S100/CaBP7/8-like_CS"/>
</dbReference>
<keyword evidence="4" id="KW-0106">Calcium</keyword>
<dbReference type="PROSITE" id="PS50222">
    <property type="entry name" value="EF_HAND_2"/>
    <property type="match status" value="2"/>
</dbReference>
<dbReference type="GO" id="GO:0005615">
    <property type="term" value="C:extracellular space"/>
    <property type="evidence" value="ECO:0007669"/>
    <property type="project" value="TreeGrafter"/>
</dbReference>
<dbReference type="SMART" id="SM00054">
    <property type="entry name" value="EFh"/>
    <property type="match status" value="2"/>
</dbReference>
<dbReference type="AlphaFoldDB" id="A0A6A4TLZ4"/>
<name>A0A6A4TLZ4_SCOMX</name>
<dbReference type="Pfam" id="PF13833">
    <property type="entry name" value="EF-hand_8"/>
    <property type="match status" value="1"/>
</dbReference>
<reference evidence="7 8" key="1">
    <citation type="submission" date="2019-06" db="EMBL/GenBank/DDBJ databases">
        <title>Draft genomes of female and male turbot (Scophthalmus maximus).</title>
        <authorList>
            <person name="Xu H."/>
            <person name="Xu X.-W."/>
            <person name="Shao C."/>
            <person name="Chen S."/>
        </authorList>
    </citation>
    <scope>NUCLEOTIDE SEQUENCE [LARGE SCALE GENOMIC DNA]</scope>
    <source>
        <strain evidence="7">Ysfricsl-2016a</strain>
        <tissue evidence="7">Blood</tissue>
    </source>
</reference>
<evidence type="ECO:0000256" key="3">
    <source>
        <dbReference type="ARBA" id="ARBA00022737"/>
    </source>
</evidence>
<dbReference type="Gene3D" id="1.10.238.10">
    <property type="entry name" value="EF-hand"/>
    <property type="match status" value="2"/>
</dbReference>
<feature type="domain" description="EF-hand" evidence="6">
    <location>
        <begin position="213"/>
        <end position="248"/>
    </location>
</feature>
<keyword evidence="5" id="KW-0472">Membrane</keyword>
<dbReference type="PROSITE" id="PS00303">
    <property type="entry name" value="S100_CABP"/>
    <property type="match status" value="1"/>
</dbReference>
<evidence type="ECO:0000256" key="1">
    <source>
        <dbReference type="ARBA" id="ARBA00007323"/>
    </source>
</evidence>